<reference evidence="3" key="4">
    <citation type="journal article" date="2018" name="Nat. Plants">
        <title>Whole-genome landscape of Medicago truncatula symbiotic genes.</title>
        <authorList>
            <person name="Pecrix Y."/>
            <person name="Gamas P."/>
            <person name="Carrere S."/>
        </authorList>
    </citation>
    <scope>NUCLEOTIDE SEQUENCE</scope>
    <source>
        <tissue evidence="3">Leaves</tissue>
    </source>
</reference>
<keyword evidence="1" id="KW-1133">Transmembrane helix</keyword>
<accession>A0A072TWE8</accession>
<feature type="transmembrane region" description="Helical" evidence="1">
    <location>
        <begin position="12"/>
        <end position="30"/>
    </location>
</feature>
<keyword evidence="5" id="KW-1185">Reference proteome</keyword>
<proteinExistence type="predicted"/>
<dbReference type="EnsemblPlants" id="KEH21767">
    <property type="protein sequence ID" value="KEH21767"/>
    <property type="gene ID" value="MTR_7g016535"/>
</dbReference>
<name>A0A072TWE8_MEDTR</name>
<protein>
    <submittedName>
        <fullName evidence="2">Transmembrane protein, putative</fullName>
    </submittedName>
</protein>
<dbReference type="EMBL" id="PSQE01000007">
    <property type="protein sequence ID" value="RHN44500.1"/>
    <property type="molecule type" value="Genomic_DNA"/>
</dbReference>
<dbReference type="Gramene" id="rna38628">
    <property type="protein sequence ID" value="RHN44500.1"/>
    <property type="gene ID" value="gene38628"/>
</dbReference>
<dbReference type="AlphaFoldDB" id="A0A072TWE8"/>
<gene>
    <name evidence="2" type="ordered locus">MTR_7g016535</name>
    <name evidence="3" type="ORF">MtrunA17_Chr7g0220091</name>
</gene>
<organism evidence="2 5">
    <name type="scientific">Medicago truncatula</name>
    <name type="common">Barrel medic</name>
    <name type="synonym">Medicago tribuloides</name>
    <dbReference type="NCBI Taxonomy" id="3880"/>
    <lineage>
        <taxon>Eukaryota</taxon>
        <taxon>Viridiplantae</taxon>
        <taxon>Streptophyta</taxon>
        <taxon>Embryophyta</taxon>
        <taxon>Tracheophyta</taxon>
        <taxon>Spermatophyta</taxon>
        <taxon>Magnoliopsida</taxon>
        <taxon>eudicotyledons</taxon>
        <taxon>Gunneridae</taxon>
        <taxon>Pentapetalae</taxon>
        <taxon>rosids</taxon>
        <taxon>fabids</taxon>
        <taxon>Fabales</taxon>
        <taxon>Fabaceae</taxon>
        <taxon>Papilionoideae</taxon>
        <taxon>50 kb inversion clade</taxon>
        <taxon>NPAAA clade</taxon>
        <taxon>Hologalegina</taxon>
        <taxon>IRL clade</taxon>
        <taxon>Trifolieae</taxon>
        <taxon>Medicago</taxon>
    </lineage>
</organism>
<keyword evidence="1" id="KW-0472">Membrane</keyword>
<evidence type="ECO:0000313" key="4">
    <source>
        <dbReference type="EnsemblPlants" id="KEH21767"/>
    </source>
</evidence>
<reference evidence="4" key="3">
    <citation type="submission" date="2015-04" db="UniProtKB">
        <authorList>
            <consortium name="EnsemblPlants"/>
        </authorList>
    </citation>
    <scope>IDENTIFICATION</scope>
    <source>
        <strain evidence="4">cv. Jemalong A17</strain>
    </source>
</reference>
<reference evidence="2 5" key="2">
    <citation type="journal article" date="2014" name="BMC Genomics">
        <title>An improved genome release (version Mt4.0) for the model legume Medicago truncatula.</title>
        <authorList>
            <person name="Tang H."/>
            <person name="Krishnakumar V."/>
            <person name="Bidwell S."/>
            <person name="Rosen B."/>
            <person name="Chan A."/>
            <person name="Zhou S."/>
            <person name="Gentzbittel L."/>
            <person name="Childs K.L."/>
            <person name="Yandell M."/>
            <person name="Gundlach H."/>
            <person name="Mayer K.F."/>
            <person name="Schwartz D.C."/>
            <person name="Town C.D."/>
        </authorList>
    </citation>
    <scope>GENOME REANNOTATION</scope>
    <source>
        <strain evidence="2">A17</strain>
        <strain evidence="4 5">cv. Jemalong A17</strain>
    </source>
</reference>
<keyword evidence="1 2" id="KW-0812">Transmembrane</keyword>
<sequence>MILNFCIDRFCGFQPIRIIIFFLYVSNFCMGRPFGFSVHRDALFLPKPPFPVCDLSSFFILTKYFLTASVFTGHTSLPSFFVLGIHCPWNSVNSDSITFEHKATLLTFMGTSLLLLKTCFMLLIQLSTPYGSNNFKFNQA</sequence>
<feature type="transmembrane region" description="Helical" evidence="1">
    <location>
        <begin position="64"/>
        <end position="85"/>
    </location>
</feature>
<dbReference type="HOGENOM" id="CLU_1838117_0_0_1"/>
<evidence type="ECO:0000313" key="3">
    <source>
        <dbReference type="EMBL" id="RHN44500.1"/>
    </source>
</evidence>
<dbReference type="Proteomes" id="UP000002051">
    <property type="component" value="Unassembled WGS sequence"/>
</dbReference>
<evidence type="ECO:0000256" key="1">
    <source>
        <dbReference type="SAM" id="Phobius"/>
    </source>
</evidence>
<evidence type="ECO:0000313" key="2">
    <source>
        <dbReference type="EMBL" id="KEH21767.1"/>
    </source>
</evidence>
<reference evidence="2 5" key="1">
    <citation type="journal article" date="2011" name="Nature">
        <title>The Medicago genome provides insight into the evolution of rhizobial symbioses.</title>
        <authorList>
            <person name="Young N.D."/>
            <person name="Debelle F."/>
            <person name="Oldroyd G.E."/>
            <person name="Geurts R."/>
            <person name="Cannon S.B."/>
            <person name="Udvardi M.K."/>
            <person name="Benedito V.A."/>
            <person name="Mayer K.F."/>
            <person name="Gouzy J."/>
            <person name="Schoof H."/>
            <person name="Van de Peer Y."/>
            <person name="Proost S."/>
            <person name="Cook D.R."/>
            <person name="Meyers B.C."/>
            <person name="Spannagl M."/>
            <person name="Cheung F."/>
            <person name="De Mita S."/>
            <person name="Krishnakumar V."/>
            <person name="Gundlach H."/>
            <person name="Zhou S."/>
            <person name="Mudge J."/>
            <person name="Bharti A.K."/>
            <person name="Murray J.D."/>
            <person name="Naoumkina M.A."/>
            <person name="Rosen B."/>
            <person name="Silverstein K.A."/>
            <person name="Tang H."/>
            <person name="Rombauts S."/>
            <person name="Zhao P.X."/>
            <person name="Zhou P."/>
            <person name="Barbe V."/>
            <person name="Bardou P."/>
            <person name="Bechner M."/>
            <person name="Bellec A."/>
            <person name="Berger A."/>
            <person name="Berges H."/>
            <person name="Bidwell S."/>
            <person name="Bisseling T."/>
            <person name="Choisne N."/>
            <person name="Couloux A."/>
            <person name="Denny R."/>
            <person name="Deshpande S."/>
            <person name="Dai X."/>
            <person name="Doyle J.J."/>
            <person name="Dudez A.M."/>
            <person name="Farmer A.D."/>
            <person name="Fouteau S."/>
            <person name="Franken C."/>
            <person name="Gibelin C."/>
            <person name="Gish J."/>
            <person name="Goldstein S."/>
            <person name="Gonzalez A.J."/>
            <person name="Green P.J."/>
            <person name="Hallab A."/>
            <person name="Hartog M."/>
            <person name="Hua A."/>
            <person name="Humphray S.J."/>
            <person name="Jeong D.H."/>
            <person name="Jing Y."/>
            <person name="Jocker A."/>
            <person name="Kenton S.M."/>
            <person name="Kim D.J."/>
            <person name="Klee K."/>
            <person name="Lai H."/>
            <person name="Lang C."/>
            <person name="Lin S."/>
            <person name="Macmil S.L."/>
            <person name="Magdelenat G."/>
            <person name="Matthews L."/>
            <person name="McCorrison J."/>
            <person name="Monaghan E.L."/>
            <person name="Mun J.H."/>
            <person name="Najar F.Z."/>
            <person name="Nicholson C."/>
            <person name="Noirot C."/>
            <person name="O'Bleness M."/>
            <person name="Paule C.R."/>
            <person name="Poulain J."/>
            <person name="Prion F."/>
            <person name="Qin B."/>
            <person name="Qu C."/>
            <person name="Retzel E.F."/>
            <person name="Riddle C."/>
            <person name="Sallet E."/>
            <person name="Samain S."/>
            <person name="Samson N."/>
            <person name="Sanders I."/>
            <person name="Saurat O."/>
            <person name="Scarpelli C."/>
            <person name="Schiex T."/>
            <person name="Segurens B."/>
            <person name="Severin A.J."/>
            <person name="Sherrier D.J."/>
            <person name="Shi R."/>
            <person name="Sims S."/>
            <person name="Singer S.R."/>
            <person name="Sinharoy S."/>
            <person name="Sterck L."/>
            <person name="Viollet A."/>
            <person name="Wang B.B."/>
            <person name="Wang K."/>
            <person name="Wang M."/>
            <person name="Wang X."/>
            <person name="Warfsmann J."/>
            <person name="Weissenbach J."/>
            <person name="White D.D."/>
            <person name="White J.D."/>
            <person name="Wiley G.B."/>
            <person name="Wincker P."/>
            <person name="Xing Y."/>
            <person name="Yang L."/>
            <person name="Yao Z."/>
            <person name="Ying F."/>
            <person name="Zhai J."/>
            <person name="Zhou L."/>
            <person name="Zuber A."/>
            <person name="Denarie J."/>
            <person name="Dixon R.A."/>
            <person name="May G.D."/>
            <person name="Schwartz D.C."/>
            <person name="Rogers J."/>
            <person name="Quetier F."/>
            <person name="Town C.D."/>
            <person name="Roe B.A."/>
        </authorList>
    </citation>
    <scope>NUCLEOTIDE SEQUENCE [LARGE SCALE GENOMIC DNA]</scope>
    <source>
        <strain evidence="2">A17</strain>
        <strain evidence="4 5">cv. Jemalong A17</strain>
    </source>
</reference>
<dbReference type="EMBL" id="CM001223">
    <property type="protein sequence ID" value="KEH21767.1"/>
    <property type="molecule type" value="Genomic_DNA"/>
</dbReference>
<dbReference type="Proteomes" id="UP000265566">
    <property type="component" value="Chromosome 7"/>
</dbReference>
<feature type="transmembrane region" description="Helical" evidence="1">
    <location>
        <begin position="105"/>
        <end position="126"/>
    </location>
</feature>
<evidence type="ECO:0000313" key="5">
    <source>
        <dbReference type="Proteomes" id="UP000002051"/>
    </source>
</evidence>